<dbReference type="InterPro" id="IPR000223">
    <property type="entry name" value="Pept_S26A_signal_pept_1"/>
</dbReference>
<evidence type="ECO:0000313" key="9">
    <source>
        <dbReference type="Proteomes" id="UP000070394"/>
    </source>
</evidence>
<evidence type="ECO:0000256" key="3">
    <source>
        <dbReference type="ARBA" id="ARBA00009370"/>
    </source>
</evidence>
<dbReference type="GO" id="GO:0004252">
    <property type="term" value="F:serine-type endopeptidase activity"/>
    <property type="evidence" value="ECO:0007669"/>
    <property type="project" value="InterPro"/>
</dbReference>
<keyword evidence="6" id="KW-0645">Protease</keyword>
<evidence type="ECO:0000313" key="8">
    <source>
        <dbReference type="EMBL" id="KXB53938.1"/>
    </source>
</evidence>
<keyword evidence="6" id="KW-0472">Membrane</keyword>
<name>A0A133ZES7_9FIRM</name>
<dbReference type="PROSITE" id="PS00761">
    <property type="entry name" value="SPASE_I_3"/>
    <property type="match status" value="1"/>
</dbReference>
<accession>A0A133ZES7</accession>
<keyword evidence="5 6" id="KW-0378">Hydrolase</keyword>
<proteinExistence type="inferred from homology"/>
<comment type="similarity">
    <text evidence="3 6">Belongs to the peptidase S26 family.</text>
</comment>
<dbReference type="GO" id="GO:0005886">
    <property type="term" value="C:plasma membrane"/>
    <property type="evidence" value="ECO:0007669"/>
    <property type="project" value="UniProtKB-SubCell"/>
</dbReference>
<dbReference type="PANTHER" id="PTHR43390">
    <property type="entry name" value="SIGNAL PEPTIDASE I"/>
    <property type="match status" value="1"/>
</dbReference>
<dbReference type="PRINTS" id="PR00727">
    <property type="entry name" value="LEADERPTASE"/>
</dbReference>
<dbReference type="CDD" id="cd06530">
    <property type="entry name" value="S26_SPase_I"/>
    <property type="match status" value="1"/>
</dbReference>
<keyword evidence="6" id="KW-0812">Transmembrane</keyword>
<keyword evidence="9" id="KW-1185">Reference proteome</keyword>
<evidence type="ECO:0000256" key="1">
    <source>
        <dbReference type="ARBA" id="ARBA00000677"/>
    </source>
</evidence>
<dbReference type="GO" id="GO:0006465">
    <property type="term" value="P:signal peptide processing"/>
    <property type="evidence" value="ECO:0007669"/>
    <property type="project" value="InterPro"/>
</dbReference>
<dbReference type="GO" id="GO:0009003">
    <property type="term" value="F:signal peptidase activity"/>
    <property type="evidence" value="ECO:0007669"/>
    <property type="project" value="UniProtKB-EC"/>
</dbReference>
<dbReference type="InterPro" id="IPR036286">
    <property type="entry name" value="LexA/Signal_pep-like_sf"/>
</dbReference>
<protein>
    <recommendedName>
        <fullName evidence="4 6">Signal peptidase I</fullName>
        <ecNumber evidence="4 6">3.4.21.89</ecNumber>
    </recommendedName>
</protein>
<feature type="domain" description="Peptidase S26" evidence="7">
    <location>
        <begin position="16"/>
        <end position="165"/>
    </location>
</feature>
<dbReference type="InterPro" id="IPR019533">
    <property type="entry name" value="Peptidase_S26"/>
</dbReference>
<dbReference type="STRING" id="467210.HMPREF1866_02452"/>
<feature type="transmembrane region" description="Helical" evidence="6">
    <location>
        <begin position="12"/>
        <end position="35"/>
    </location>
</feature>
<dbReference type="Gene3D" id="2.10.109.10">
    <property type="entry name" value="Umud Fragment, subunit A"/>
    <property type="match status" value="1"/>
</dbReference>
<comment type="subcellular location">
    <subcellularLocation>
        <location evidence="2">Cell membrane</location>
        <topology evidence="2">Single-pass type II membrane protein</topology>
    </subcellularLocation>
    <subcellularLocation>
        <location evidence="6">Membrane</location>
        <topology evidence="6">Single-pass type II membrane protein</topology>
    </subcellularLocation>
</comment>
<dbReference type="Proteomes" id="UP000070394">
    <property type="component" value="Unassembled WGS sequence"/>
</dbReference>
<dbReference type="AlphaFoldDB" id="A0A133ZES7"/>
<dbReference type="InterPro" id="IPR019758">
    <property type="entry name" value="Pept_S26A_signal_pept_1_CS"/>
</dbReference>
<dbReference type="PANTHER" id="PTHR43390:SF1">
    <property type="entry name" value="CHLOROPLAST PROCESSING PEPTIDASE"/>
    <property type="match status" value="1"/>
</dbReference>
<reference evidence="9" key="1">
    <citation type="submission" date="2016-01" db="EMBL/GenBank/DDBJ databases">
        <authorList>
            <person name="Mitreva M."/>
            <person name="Pepin K.H."/>
            <person name="Mihindukulasuriya K.A."/>
            <person name="Fulton R."/>
            <person name="Fronick C."/>
            <person name="O'Laughlin M."/>
            <person name="Miner T."/>
            <person name="Herter B."/>
            <person name="Rosa B.A."/>
            <person name="Cordes M."/>
            <person name="Tomlinson C."/>
            <person name="Wollam A."/>
            <person name="Palsikar V.B."/>
            <person name="Mardis E.R."/>
            <person name="Wilson R.K."/>
        </authorList>
    </citation>
    <scope>NUCLEOTIDE SEQUENCE [LARGE SCALE GENOMIC DNA]</scope>
    <source>
        <strain evidence="9">DNF00896</strain>
    </source>
</reference>
<dbReference type="SUPFAM" id="SSF51306">
    <property type="entry name" value="LexA/Signal peptidase"/>
    <property type="match status" value="1"/>
</dbReference>
<dbReference type="PATRIC" id="fig|467210.3.peg.2426"/>
<comment type="caution">
    <text evidence="8">The sequence shown here is derived from an EMBL/GenBank/DDBJ whole genome shotgun (WGS) entry which is preliminary data.</text>
</comment>
<dbReference type="RefSeq" id="WP_060932024.1">
    <property type="nucleotide sequence ID" value="NZ_KQ959847.1"/>
</dbReference>
<evidence type="ECO:0000256" key="4">
    <source>
        <dbReference type="ARBA" id="ARBA00013208"/>
    </source>
</evidence>
<gene>
    <name evidence="8" type="ORF">HMPREF1866_02452</name>
</gene>
<keyword evidence="6" id="KW-1133">Transmembrane helix</keyword>
<dbReference type="Pfam" id="PF10502">
    <property type="entry name" value="Peptidase_S26"/>
    <property type="match status" value="1"/>
</dbReference>
<dbReference type="NCBIfam" id="TIGR02227">
    <property type="entry name" value="sigpep_I_bact"/>
    <property type="match status" value="1"/>
</dbReference>
<comment type="catalytic activity">
    <reaction evidence="1 6">
        <text>Cleavage of hydrophobic, N-terminal signal or leader sequences from secreted and periplasmic proteins.</text>
        <dbReference type="EC" id="3.4.21.89"/>
    </reaction>
</comment>
<dbReference type="EMBL" id="LSDA01000137">
    <property type="protein sequence ID" value="KXB53938.1"/>
    <property type="molecule type" value="Genomic_DNA"/>
</dbReference>
<evidence type="ECO:0000256" key="6">
    <source>
        <dbReference type="RuleBase" id="RU362042"/>
    </source>
</evidence>
<evidence type="ECO:0000259" key="7">
    <source>
        <dbReference type="Pfam" id="PF10502"/>
    </source>
</evidence>
<evidence type="ECO:0000256" key="5">
    <source>
        <dbReference type="ARBA" id="ARBA00022801"/>
    </source>
</evidence>
<evidence type="ECO:0000256" key="2">
    <source>
        <dbReference type="ARBA" id="ARBA00004401"/>
    </source>
</evidence>
<sequence>MKIKKQESKFLIVLDTLMQLAVILSLAWFVVFIFGDRTYMVGQSMSPQIEQGEAALINKAAYTFFKPKRFDVIAFKNRDGRVCIRRVIGLPGETVNIKDGYVYINGKALEKFCEASTGGLASQEIQLMSKEYFVLGDNRVGSEDSRTSTIGNITKDMIIGNAWIRLLPIKRIGFIR</sequence>
<organism evidence="8 9">
    <name type="scientific">Lachnoanaerobaculum saburreum</name>
    <dbReference type="NCBI Taxonomy" id="467210"/>
    <lineage>
        <taxon>Bacteria</taxon>
        <taxon>Bacillati</taxon>
        <taxon>Bacillota</taxon>
        <taxon>Clostridia</taxon>
        <taxon>Lachnospirales</taxon>
        <taxon>Lachnospiraceae</taxon>
        <taxon>Lachnoanaerobaculum</taxon>
    </lineage>
</organism>
<dbReference type="EC" id="3.4.21.89" evidence="4 6"/>
<dbReference type="OrthoDB" id="9802919at2"/>